<dbReference type="PANTHER" id="PTHR15034">
    <property type="entry name" value="DEATH DOMAIN-CONTAINING PROTEIN CRADD"/>
    <property type="match status" value="1"/>
</dbReference>
<dbReference type="SUPFAM" id="SSF47986">
    <property type="entry name" value="DEATH domain"/>
    <property type="match status" value="1"/>
</dbReference>
<dbReference type="Pfam" id="PF00619">
    <property type="entry name" value="CARD"/>
    <property type="match status" value="1"/>
</dbReference>
<dbReference type="EMBL" id="JARBDR010000337">
    <property type="protein sequence ID" value="KAJ8315721.1"/>
    <property type="molecule type" value="Genomic_DNA"/>
</dbReference>
<feature type="domain" description="CARD" evidence="1">
    <location>
        <begin position="1"/>
        <end position="53"/>
    </location>
</feature>
<keyword evidence="3" id="KW-1185">Reference proteome</keyword>
<reference evidence="2 3" key="1">
    <citation type="submission" date="2022-12" db="EMBL/GenBank/DDBJ databases">
        <title>Chromosome-level genome of Tegillarca granosa.</title>
        <authorList>
            <person name="Kim J."/>
        </authorList>
    </citation>
    <scope>NUCLEOTIDE SEQUENCE [LARGE SCALE GENOMIC DNA]</scope>
    <source>
        <strain evidence="2">Teg-2019</strain>
        <tissue evidence="2">Adductor muscle</tissue>
    </source>
</reference>
<proteinExistence type="predicted"/>
<sequence length="474" mass="55016">MFQRSFVLDHLREDDVISAGEQEEILSQTTRRNQNAKLLYIIKRRKSSSIDTFSSVRNALQEDYSFLASKLSVGTYSSATITHTTILIVFNDSKFSRIDRVQNLLKLIESTGHTAQDFFISELEKKYDFIVCHSKEHITETLTRCSCHETAEDVKERNKILIDKGISKSYPNDKRLMRKCSNLWNVLFELRENGDWERHAEITDEAFRKFADPDLIIMLYRSEMCVSTFYMKDFVKADQMFKKAMEILPETQMSNWHLSRILPLRINKLTKENKQGEASEVLKAAHQVMDGLEPCLSTGAVYFFEAMYLASILRNNPKGKKSQEISNRVYLFLALFCLGVDFNNSGIQYFSVKTISSDDIQLAGHYLNKYETECWEISTNWSQMLFFIARAEEHKHCKSYKKSLEYLNQASFCADCGDFKDHERFIDFNIAFVSKKIEQQVRRNEKDQLSAEIIVNSILCNSEDELESPCDSDA</sequence>
<protein>
    <recommendedName>
        <fullName evidence="1">CARD domain-containing protein</fullName>
    </recommendedName>
</protein>
<dbReference type="Proteomes" id="UP001217089">
    <property type="component" value="Unassembled WGS sequence"/>
</dbReference>
<organism evidence="2 3">
    <name type="scientific">Tegillarca granosa</name>
    <name type="common">Malaysian cockle</name>
    <name type="synonym">Anadara granosa</name>
    <dbReference type="NCBI Taxonomy" id="220873"/>
    <lineage>
        <taxon>Eukaryota</taxon>
        <taxon>Metazoa</taxon>
        <taxon>Spiralia</taxon>
        <taxon>Lophotrochozoa</taxon>
        <taxon>Mollusca</taxon>
        <taxon>Bivalvia</taxon>
        <taxon>Autobranchia</taxon>
        <taxon>Pteriomorphia</taxon>
        <taxon>Arcoida</taxon>
        <taxon>Arcoidea</taxon>
        <taxon>Arcidae</taxon>
        <taxon>Tegillarca</taxon>
    </lineage>
</organism>
<name>A0ABQ9FGE5_TEGGR</name>
<gene>
    <name evidence="2" type="ORF">KUTeg_007871</name>
</gene>
<dbReference type="InterPro" id="IPR037939">
    <property type="entry name" value="CRADD"/>
</dbReference>
<dbReference type="Gene3D" id="1.10.533.10">
    <property type="entry name" value="Death Domain, Fas"/>
    <property type="match status" value="1"/>
</dbReference>
<dbReference type="InterPro" id="IPR011029">
    <property type="entry name" value="DEATH-like_dom_sf"/>
</dbReference>
<evidence type="ECO:0000313" key="2">
    <source>
        <dbReference type="EMBL" id="KAJ8315721.1"/>
    </source>
</evidence>
<dbReference type="PROSITE" id="PS50209">
    <property type="entry name" value="CARD"/>
    <property type="match status" value="1"/>
</dbReference>
<evidence type="ECO:0000259" key="1">
    <source>
        <dbReference type="PROSITE" id="PS50209"/>
    </source>
</evidence>
<accession>A0ABQ9FGE5</accession>
<dbReference type="PANTHER" id="PTHR15034:SF5">
    <property type="entry name" value="DEATH DOMAIN-CONTAINING PROTEIN CRADD"/>
    <property type="match status" value="1"/>
</dbReference>
<dbReference type="CDD" id="cd01671">
    <property type="entry name" value="CARD"/>
    <property type="match status" value="1"/>
</dbReference>
<dbReference type="InterPro" id="IPR001315">
    <property type="entry name" value="CARD"/>
</dbReference>
<comment type="caution">
    <text evidence="2">The sequence shown here is derived from an EMBL/GenBank/DDBJ whole genome shotgun (WGS) entry which is preliminary data.</text>
</comment>
<evidence type="ECO:0000313" key="3">
    <source>
        <dbReference type="Proteomes" id="UP001217089"/>
    </source>
</evidence>